<organism evidence="3 4">
    <name type="scientific">Pseudaminobacter soli</name>
    <name type="common">ex Zhang et al. 2022</name>
    <dbReference type="NCBI Taxonomy" id="2831468"/>
    <lineage>
        <taxon>Bacteria</taxon>
        <taxon>Pseudomonadati</taxon>
        <taxon>Pseudomonadota</taxon>
        <taxon>Alphaproteobacteria</taxon>
        <taxon>Hyphomicrobiales</taxon>
        <taxon>Phyllobacteriaceae</taxon>
        <taxon>Pseudaminobacter</taxon>
    </lineage>
</organism>
<dbReference type="Gene3D" id="3.40.190.10">
    <property type="entry name" value="Periplasmic binding protein-like II"/>
    <property type="match status" value="2"/>
</dbReference>
<keyword evidence="4" id="KW-1185">Reference proteome</keyword>
<gene>
    <name evidence="3" type="ORF">KEU06_08005</name>
</gene>
<dbReference type="Pfam" id="PF00497">
    <property type="entry name" value="SBP_bac_3"/>
    <property type="match status" value="1"/>
</dbReference>
<reference evidence="3" key="1">
    <citation type="submission" date="2021-04" db="EMBL/GenBank/DDBJ databases">
        <title>Pseudaminobacter soli sp. nov., isolated from paddy soil contaminated by heavy metals.</title>
        <authorList>
            <person name="Zhang K."/>
        </authorList>
    </citation>
    <scope>NUCLEOTIDE SEQUENCE</scope>
    <source>
        <strain evidence="3">19-2017</strain>
    </source>
</reference>
<dbReference type="RefSeq" id="WP_188254185.1">
    <property type="nucleotide sequence ID" value="NZ_JABVCF010000003.1"/>
</dbReference>
<evidence type="ECO:0000256" key="1">
    <source>
        <dbReference type="ARBA" id="ARBA00022729"/>
    </source>
</evidence>
<comment type="caution">
    <text evidence="3">The sequence shown here is derived from an EMBL/GenBank/DDBJ whole genome shotgun (WGS) entry which is preliminary data.</text>
</comment>
<feature type="domain" description="Solute-binding protein family 3/N-terminal" evidence="2">
    <location>
        <begin position="34"/>
        <end position="262"/>
    </location>
</feature>
<dbReference type="EMBL" id="JAGWCR010000003">
    <property type="protein sequence ID" value="MBS3648571.1"/>
    <property type="molecule type" value="Genomic_DNA"/>
</dbReference>
<accession>A0A942DWQ1</accession>
<proteinExistence type="predicted"/>
<protein>
    <submittedName>
        <fullName evidence="3">Transporter substrate-binding domain-containing protein</fullName>
    </submittedName>
</protein>
<evidence type="ECO:0000313" key="4">
    <source>
        <dbReference type="Proteomes" id="UP000680348"/>
    </source>
</evidence>
<evidence type="ECO:0000259" key="2">
    <source>
        <dbReference type="SMART" id="SM00062"/>
    </source>
</evidence>
<dbReference type="SUPFAM" id="SSF53850">
    <property type="entry name" value="Periplasmic binding protein-like II"/>
    <property type="match status" value="1"/>
</dbReference>
<name>A0A942DWQ1_9HYPH</name>
<dbReference type="SMART" id="SM00062">
    <property type="entry name" value="PBPb"/>
    <property type="match status" value="1"/>
</dbReference>
<evidence type="ECO:0000313" key="3">
    <source>
        <dbReference type="EMBL" id="MBS3648571.1"/>
    </source>
</evidence>
<dbReference type="PANTHER" id="PTHR35936">
    <property type="entry name" value="MEMBRANE-BOUND LYTIC MUREIN TRANSGLYCOSYLASE F"/>
    <property type="match status" value="1"/>
</dbReference>
<sequence length="266" mass="29059">MASTCFPALAEPNIPTFWDTRERLAKPDLAELSRLRFLTTTDFPPFNYLDSGGRLSGFHVDLARAVCAELGIADKCQIQALPWNELEPALAKREGEAIIAGLATTPEARKRLLFSRPYLRFTARFVTTNAKALNEPLFASVKGKRVGVVAGSAHERLLRDVFGNVQEVTFKDEKALLADLKAGKLDAAFGDGMRLAFWLAGPEAANCCRFSGGPYLAPDYLGTGLMLAAAPGNEKLIAAFDAALQQISAKGVFSELYLRYFPLSFY</sequence>
<dbReference type="AlphaFoldDB" id="A0A942DWQ1"/>
<dbReference type="Proteomes" id="UP000680348">
    <property type="component" value="Unassembled WGS sequence"/>
</dbReference>
<dbReference type="PANTHER" id="PTHR35936:SF35">
    <property type="entry name" value="L-CYSTINE-BINDING PROTEIN TCYJ"/>
    <property type="match status" value="1"/>
</dbReference>
<dbReference type="InterPro" id="IPR001638">
    <property type="entry name" value="Solute-binding_3/MltF_N"/>
</dbReference>
<keyword evidence="1" id="KW-0732">Signal</keyword>